<evidence type="ECO:0000259" key="1">
    <source>
        <dbReference type="Pfam" id="PF00535"/>
    </source>
</evidence>
<keyword evidence="3" id="KW-1185">Reference proteome</keyword>
<dbReference type="Proteomes" id="UP001500506">
    <property type="component" value="Unassembled WGS sequence"/>
</dbReference>
<dbReference type="PANTHER" id="PTHR43685">
    <property type="entry name" value="GLYCOSYLTRANSFERASE"/>
    <property type="match status" value="1"/>
</dbReference>
<sequence length="284" mass="31918">MPAQQWTPLVTALVPTYNGAGFIMRTLESLAAQTWPRLEILVGDDCSTDDTLAVVREFAAGHPNTRILVRDANLGWLRNSNDLMARAEGELMFFAFHDDVVAPTYVEKLVGALRTNNRAVLAFSDMTVYEIDGRVTRHEFDELDGVESAVERGLVMVHRPGDWWVPNRGLFRASAFAEVGGIHPNEQGEYSADWTWLLGLALIGEFVRVPEMLCEKYYKAGSVSKKWPHDGTQLLALRRSGIAEIKRSALSPLQQARLTGHLWRRVYGRRLPGGVKRTFRRLGL</sequence>
<dbReference type="PANTHER" id="PTHR43685:SF11">
    <property type="entry name" value="GLYCOSYLTRANSFERASE TAGX-RELATED"/>
    <property type="match status" value="1"/>
</dbReference>
<dbReference type="Gene3D" id="3.90.550.10">
    <property type="entry name" value="Spore Coat Polysaccharide Biosynthesis Protein SpsA, Chain A"/>
    <property type="match status" value="1"/>
</dbReference>
<evidence type="ECO:0000313" key="2">
    <source>
        <dbReference type="EMBL" id="GAA1750363.1"/>
    </source>
</evidence>
<dbReference type="RefSeq" id="WP_232496898.1">
    <property type="nucleotide sequence ID" value="NZ_BAAANH010000001.1"/>
</dbReference>
<dbReference type="InterPro" id="IPR001173">
    <property type="entry name" value="Glyco_trans_2-like"/>
</dbReference>
<proteinExistence type="predicted"/>
<dbReference type="Pfam" id="PF00535">
    <property type="entry name" value="Glycos_transf_2"/>
    <property type="match status" value="1"/>
</dbReference>
<organism evidence="2 3">
    <name type="scientific">Agromyces humatus</name>
    <dbReference type="NCBI Taxonomy" id="279573"/>
    <lineage>
        <taxon>Bacteria</taxon>
        <taxon>Bacillati</taxon>
        <taxon>Actinomycetota</taxon>
        <taxon>Actinomycetes</taxon>
        <taxon>Micrococcales</taxon>
        <taxon>Microbacteriaceae</taxon>
        <taxon>Agromyces</taxon>
    </lineage>
</organism>
<reference evidence="3" key="1">
    <citation type="journal article" date="2019" name="Int. J. Syst. Evol. Microbiol.">
        <title>The Global Catalogue of Microorganisms (GCM) 10K type strain sequencing project: providing services to taxonomists for standard genome sequencing and annotation.</title>
        <authorList>
            <consortium name="The Broad Institute Genomics Platform"/>
            <consortium name="The Broad Institute Genome Sequencing Center for Infectious Disease"/>
            <person name="Wu L."/>
            <person name="Ma J."/>
        </authorList>
    </citation>
    <scope>NUCLEOTIDE SEQUENCE [LARGE SCALE GENOMIC DNA]</scope>
    <source>
        <strain evidence="3">JCM 14319</strain>
    </source>
</reference>
<evidence type="ECO:0000313" key="3">
    <source>
        <dbReference type="Proteomes" id="UP001500506"/>
    </source>
</evidence>
<name>A0ABN2K8B1_9MICO</name>
<comment type="caution">
    <text evidence="2">The sequence shown here is derived from an EMBL/GenBank/DDBJ whole genome shotgun (WGS) entry which is preliminary data.</text>
</comment>
<protein>
    <recommendedName>
        <fullName evidence="1">Glycosyltransferase 2-like domain-containing protein</fullName>
    </recommendedName>
</protein>
<dbReference type="EMBL" id="BAAANH010000001">
    <property type="protein sequence ID" value="GAA1750363.1"/>
    <property type="molecule type" value="Genomic_DNA"/>
</dbReference>
<gene>
    <name evidence="2" type="ORF">GCM10009747_04620</name>
</gene>
<dbReference type="SUPFAM" id="SSF53448">
    <property type="entry name" value="Nucleotide-diphospho-sugar transferases"/>
    <property type="match status" value="1"/>
</dbReference>
<feature type="domain" description="Glycosyltransferase 2-like" evidence="1">
    <location>
        <begin position="12"/>
        <end position="137"/>
    </location>
</feature>
<accession>A0ABN2K8B1</accession>
<dbReference type="InterPro" id="IPR029044">
    <property type="entry name" value="Nucleotide-diphossugar_trans"/>
</dbReference>
<dbReference type="InterPro" id="IPR050834">
    <property type="entry name" value="Glycosyltransf_2"/>
</dbReference>